<keyword evidence="8" id="KW-1185">Reference proteome</keyword>
<dbReference type="AlphaFoldDB" id="A0A5R8ZLN7"/>
<accession>A0A5R8ZLN7</accession>
<keyword evidence="2" id="KW-1003">Cell membrane</keyword>
<keyword evidence="3 6" id="KW-0812">Transmembrane</keyword>
<dbReference type="PANTHER" id="PTHR23513:SF17">
    <property type="entry name" value="MEMBRANE PROTEIN"/>
    <property type="match status" value="1"/>
</dbReference>
<evidence type="ECO:0000256" key="2">
    <source>
        <dbReference type="ARBA" id="ARBA00022475"/>
    </source>
</evidence>
<comment type="subcellular location">
    <subcellularLocation>
        <location evidence="1">Cell membrane</location>
        <topology evidence="1">Multi-pass membrane protein</topology>
    </subcellularLocation>
</comment>
<dbReference type="Proteomes" id="UP000309033">
    <property type="component" value="Unassembled WGS sequence"/>
</dbReference>
<feature type="transmembrane region" description="Helical" evidence="6">
    <location>
        <begin position="398"/>
        <end position="418"/>
    </location>
</feature>
<keyword evidence="5 6" id="KW-0472">Membrane</keyword>
<evidence type="ECO:0000313" key="8">
    <source>
        <dbReference type="Proteomes" id="UP000309033"/>
    </source>
</evidence>
<dbReference type="CDD" id="cd06173">
    <property type="entry name" value="MFS_MefA_like"/>
    <property type="match status" value="1"/>
</dbReference>
<dbReference type="GO" id="GO:0022857">
    <property type="term" value="F:transmembrane transporter activity"/>
    <property type="evidence" value="ECO:0007669"/>
    <property type="project" value="InterPro"/>
</dbReference>
<evidence type="ECO:0000313" key="7">
    <source>
        <dbReference type="EMBL" id="TLP66709.1"/>
    </source>
</evidence>
<feature type="transmembrane region" description="Helical" evidence="6">
    <location>
        <begin position="111"/>
        <end position="134"/>
    </location>
</feature>
<dbReference type="PANTHER" id="PTHR23513">
    <property type="entry name" value="INTEGRAL MEMBRANE EFFLUX PROTEIN-RELATED"/>
    <property type="match status" value="1"/>
</dbReference>
<dbReference type="InterPro" id="IPR011701">
    <property type="entry name" value="MFS"/>
</dbReference>
<evidence type="ECO:0000256" key="3">
    <source>
        <dbReference type="ARBA" id="ARBA00022692"/>
    </source>
</evidence>
<dbReference type="Pfam" id="PF07690">
    <property type="entry name" value="MFS_1"/>
    <property type="match status" value="1"/>
</dbReference>
<dbReference type="EMBL" id="VANP01000001">
    <property type="protein sequence ID" value="TLP66709.1"/>
    <property type="molecule type" value="Genomic_DNA"/>
</dbReference>
<feature type="transmembrane region" description="Helical" evidence="6">
    <location>
        <begin position="146"/>
        <end position="172"/>
    </location>
</feature>
<proteinExistence type="predicted"/>
<evidence type="ECO:0000256" key="5">
    <source>
        <dbReference type="ARBA" id="ARBA00023136"/>
    </source>
</evidence>
<organism evidence="7 8">
    <name type="scientific">Microbispora triticiradicis</name>
    <dbReference type="NCBI Taxonomy" id="2200763"/>
    <lineage>
        <taxon>Bacteria</taxon>
        <taxon>Bacillati</taxon>
        <taxon>Actinomycetota</taxon>
        <taxon>Actinomycetes</taxon>
        <taxon>Streptosporangiales</taxon>
        <taxon>Streptosporangiaceae</taxon>
        <taxon>Microbispora</taxon>
    </lineage>
</organism>
<dbReference type="Gene3D" id="1.20.1250.20">
    <property type="entry name" value="MFS general substrate transporter like domains"/>
    <property type="match status" value="1"/>
</dbReference>
<keyword evidence="4 6" id="KW-1133">Transmembrane helix</keyword>
<feature type="transmembrane region" description="Helical" evidence="6">
    <location>
        <begin position="241"/>
        <end position="267"/>
    </location>
</feature>
<feature type="transmembrane region" description="Helical" evidence="6">
    <location>
        <begin position="83"/>
        <end position="105"/>
    </location>
</feature>
<protein>
    <submittedName>
        <fullName evidence="7">MFS transporter</fullName>
    </submittedName>
</protein>
<feature type="transmembrane region" description="Helical" evidence="6">
    <location>
        <begin position="374"/>
        <end position="391"/>
    </location>
</feature>
<evidence type="ECO:0000256" key="4">
    <source>
        <dbReference type="ARBA" id="ARBA00022989"/>
    </source>
</evidence>
<feature type="transmembrane region" description="Helical" evidence="6">
    <location>
        <begin position="178"/>
        <end position="197"/>
    </location>
</feature>
<sequence>MSYVSDLRVVLRGRNFRRLFATRLVSQFSDGIFQLAVGGYAFFSPERQASAADIAAGLAVLLLPYSVLGPFVGVFIDRWSRRQILVIAPFVRGTLLVLAACLVLAGTSDVVFYVAALGVLAVNRFFLAALGASLPHVVPGDQLMMANAVTPTSGTVATFLGMGAAMVLRTIAGSDDRGVAVLLVCSGVVFGLSALIARTMERSLLGPAYDPDRPQAREAVRHVLTGLVDGARHVAHRRSAAAALTGMAAHRLMFGISTAAVVLIYRYSFTSDPDDALKGIALVLGAVGAGSFAAVLVTPWATERIRIETWVPAMLITCGILEFALCVTFREWGFLGAGLVIGVAGQSVKICADTVVQRDVEDAYLGRAFSVYDMLFNGMTVLGAVLAAALLPHDGRSYPALAVIAVGYLLGAVVYRLVLPSPTTRHPAVASDRPE</sequence>
<dbReference type="InterPro" id="IPR036259">
    <property type="entry name" value="MFS_trans_sf"/>
</dbReference>
<feature type="transmembrane region" description="Helical" evidence="6">
    <location>
        <begin position="279"/>
        <end position="298"/>
    </location>
</feature>
<name>A0A5R8ZLN7_9ACTN</name>
<dbReference type="OrthoDB" id="3688258at2"/>
<comment type="caution">
    <text evidence="7">The sequence shown here is derived from an EMBL/GenBank/DDBJ whole genome shotgun (WGS) entry which is preliminary data.</text>
</comment>
<feature type="transmembrane region" description="Helical" evidence="6">
    <location>
        <begin position="20"/>
        <end position="42"/>
    </location>
</feature>
<reference evidence="7" key="1">
    <citation type="submission" date="2019-05" db="EMBL/GenBank/DDBJ databases">
        <title>Isolation, diversity and antifungal activity of Actinobacteria from wheat.</title>
        <authorList>
            <person name="Yu B."/>
        </authorList>
    </citation>
    <scope>NUCLEOTIDE SEQUENCE [LARGE SCALE GENOMIC DNA]</scope>
    <source>
        <strain evidence="7">NEAU-HEGS1-5</strain>
    </source>
</reference>
<evidence type="ECO:0000256" key="1">
    <source>
        <dbReference type="ARBA" id="ARBA00004651"/>
    </source>
</evidence>
<gene>
    <name evidence="7" type="ORF">FED44_04465</name>
</gene>
<dbReference type="GO" id="GO:0005886">
    <property type="term" value="C:plasma membrane"/>
    <property type="evidence" value="ECO:0007669"/>
    <property type="project" value="UniProtKB-SubCell"/>
</dbReference>
<feature type="transmembrane region" description="Helical" evidence="6">
    <location>
        <begin position="54"/>
        <end position="76"/>
    </location>
</feature>
<dbReference type="SUPFAM" id="SSF103473">
    <property type="entry name" value="MFS general substrate transporter"/>
    <property type="match status" value="1"/>
</dbReference>
<evidence type="ECO:0000256" key="6">
    <source>
        <dbReference type="SAM" id="Phobius"/>
    </source>
</evidence>